<dbReference type="Gene3D" id="3.80.10.10">
    <property type="entry name" value="Ribonuclease Inhibitor"/>
    <property type="match status" value="3"/>
</dbReference>
<accession>A0A9N8DU11</accession>
<dbReference type="FunFam" id="3.80.10.10:FF:000041">
    <property type="entry name" value="LRR receptor-like serine/threonine-protein kinase ERECTA"/>
    <property type="match status" value="1"/>
</dbReference>
<dbReference type="InterPro" id="IPR052592">
    <property type="entry name" value="LRR-RLK"/>
</dbReference>
<dbReference type="PANTHER" id="PTHR48054:SF47">
    <property type="entry name" value="OS06G0179800 PROTEIN"/>
    <property type="match status" value="1"/>
</dbReference>
<organism evidence="3 4">
    <name type="scientific">Seminavis robusta</name>
    <dbReference type="NCBI Taxonomy" id="568900"/>
    <lineage>
        <taxon>Eukaryota</taxon>
        <taxon>Sar</taxon>
        <taxon>Stramenopiles</taxon>
        <taxon>Ochrophyta</taxon>
        <taxon>Bacillariophyta</taxon>
        <taxon>Bacillariophyceae</taxon>
        <taxon>Bacillariophycidae</taxon>
        <taxon>Naviculales</taxon>
        <taxon>Naviculaceae</taxon>
        <taxon>Seminavis</taxon>
    </lineage>
</organism>
<keyword evidence="2" id="KW-0677">Repeat</keyword>
<dbReference type="EMBL" id="CAICTM010000341">
    <property type="protein sequence ID" value="CAB9508320.1"/>
    <property type="molecule type" value="Genomic_DNA"/>
</dbReference>
<sequence>METVLKTVLGRDYFKQVEKYGDDLDVDLAEVMLETRLRAFDWIVNHDPMQLEYDSPNLVQRFLLVLFYYQTTRHKPWKVCNPGATNQRSSTTNFCYQIHPVTGDITLDIWDDQWLSDSHECQWAGVICENAQSEEMAVTDLSLGRNHLNGPLPWEITRMPLLGILRLENNMLTGTLPPRLFSKKAGSGLETLVLSSNQFSGTIPAEWVADLLEGSGKLTLLVLNRNTLTGMIPSELGLLSLKSLILRSNTLTGSIPQEVFNQTALQRLYLGQNDLTGTLPSEVGLLTNLKYLNLNYAQISGTLPSEIGLLNQCEELVLSNTNMQGTIPEELYTGLNPGYLYLDGSSFSGTISPSLGLLTNLIRLGLASNHFHGTIPNEIDALTLLTELLVNGNDLSGTVPVSFCHNLYAGETGSKVVADCLPNSESGVPVIQCPSDCCTSCCDETGVCLAT</sequence>
<reference evidence="3" key="1">
    <citation type="submission" date="2020-06" db="EMBL/GenBank/DDBJ databases">
        <authorList>
            <consortium name="Plant Systems Biology data submission"/>
        </authorList>
    </citation>
    <scope>NUCLEOTIDE SEQUENCE</scope>
    <source>
        <strain evidence="3">D6</strain>
    </source>
</reference>
<proteinExistence type="predicted"/>
<dbReference type="InterPro" id="IPR003591">
    <property type="entry name" value="Leu-rich_rpt_typical-subtyp"/>
</dbReference>
<dbReference type="OrthoDB" id="544346at2759"/>
<name>A0A9N8DU11_9STRA</name>
<comment type="caution">
    <text evidence="3">The sequence shown here is derived from an EMBL/GenBank/DDBJ whole genome shotgun (WGS) entry which is preliminary data.</text>
</comment>
<evidence type="ECO:0000256" key="1">
    <source>
        <dbReference type="ARBA" id="ARBA00022614"/>
    </source>
</evidence>
<dbReference type="Proteomes" id="UP001153069">
    <property type="component" value="Unassembled WGS sequence"/>
</dbReference>
<dbReference type="AlphaFoldDB" id="A0A9N8DU11"/>
<gene>
    <name evidence="3" type="ORF">SEMRO_342_G121800.1</name>
</gene>
<keyword evidence="4" id="KW-1185">Reference proteome</keyword>
<evidence type="ECO:0000313" key="4">
    <source>
        <dbReference type="Proteomes" id="UP001153069"/>
    </source>
</evidence>
<evidence type="ECO:0000313" key="3">
    <source>
        <dbReference type="EMBL" id="CAB9508320.1"/>
    </source>
</evidence>
<keyword evidence="1" id="KW-0433">Leucine-rich repeat</keyword>
<dbReference type="SMART" id="SM00369">
    <property type="entry name" value="LRR_TYP"/>
    <property type="match status" value="4"/>
</dbReference>
<evidence type="ECO:0000256" key="2">
    <source>
        <dbReference type="ARBA" id="ARBA00022737"/>
    </source>
</evidence>
<dbReference type="Pfam" id="PF00560">
    <property type="entry name" value="LRR_1"/>
    <property type="match status" value="1"/>
</dbReference>
<dbReference type="Pfam" id="PF13855">
    <property type="entry name" value="LRR_8"/>
    <property type="match status" value="1"/>
</dbReference>
<dbReference type="InterPro" id="IPR001611">
    <property type="entry name" value="Leu-rich_rpt"/>
</dbReference>
<dbReference type="InterPro" id="IPR032675">
    <property type="entry name" value="LRR_dom_sf"/>
</dbReference>
<dbReference type="SUPFAM" id="SSF52047">
    <property type="entry name" value="RNI-like"/>
    <property type="match status" value="1"/>
</dbReference>
<protein>
    <submittedName>
        <fullName evidence="3">Leucine Rich Repeat</fullName>
    </submittedName>
</protein>
<dbReference type="PANTHER" id="PTHR48054">
    <property type="entry name" value="RECEPTOR KINASE-LIKE PROTEIN XA21"/>
    <property type="match status" value="1"/>
</dbReference>